<feature type="signal peptide" evidence="1">
    <location>
        <begin position="1"/>
        <end position="19"/>
    </location>
</feature>
<dbReference type="Proteomes" id="UP000788426">
    <property type="component" value="Unassembled WGS sequence"/>
</dbReference>
<evidence type="ECO:0000313" key="3">
    <source>
        <dbReference type="Proteomes" id="UP000788426"/>
    </source>
</evidence>
<name>A0ABS6YEB9_9BACT</name>
<organism evidence="2 3">
    <name type="scientific">Hoylesella nanceiensis</name>
    <dbReference type="NCBI Taxonomy" id="425941"/>
    <lineage>
        <taxon>Bacteria</taxon>
        <taxon>Pseudomonadati</taxon>
        <taxon>Bacteroidota</taxon>
        <taxon>Bacteroidia</taxon>
        <taxon>Bacteroidales</taxon>
        <taxon>Prevotellaceae</taxon>
        <taxon>Hoylesella</taxon>
    </lineage>
</organism>
<proteinExistence type="predicted"/>
<sequence length="190" mass="20694">MRSLFIILAMALSSALANAQVAADSVGVWSIHDGTPFRMELIKMEKVKGTGGLGFALTGGLSKIKAKLVFDGAKSENRFKGEAKIRIYFGNPPLEKMIQLYMFTPTYGIKDFGIGEFETKKTTRQLVTMRAGLLGTDMGANKADDVSVEKKELRPGVYELTIKGNSGEYCLMHIVNGYGGYGGVFDFAIE</sequence>
<feature type="chain" id="PRO_5047213013" evidence="1">
    <location>
        <begin position="20"/>
        <end position="190"/>
    </location>
</feature>
<dbReference type="EMBL" id="JAHXCT010000003">
    <property type="protein sequence ID" value="MBW4769068.1"/>
    <property type="molecule type" value="Genomic_DNA"/>
</dbReference>
<accession>A0ABS6YEB9</accession>
<protein>
    <submittedName>
        <fullName evidence="2">Uncharacterized protein</fullName>
    </submittedName>
</protein>
<keyword evidence="3" id="KW-1185">Reference proteome</keyword>
<comment type="caution">
    <text evidence="2">The sequence shown here is derived from an EMBL/GenBank/DDBJ whole genome shotgun (WGS) entry which is preliminary data.</text>
</comment>
<keyword evidence="1" id="KW-0732">Signal</keyword>
<dbReference type="RefSeq" id="WP_219480530.1">
    <property type="nucleotide sequence ID" value="NZ_JAHXCT010000003.1"/>
</dbReference>
<evidence type="ECO:0000256" key="1">
    <source>
        <dbReference type="SAM" id="SignalP"/>
    </source>
</evidence>
<evidence type="ECO:0000313" key="2">
    <source>
        <dbReference type="EMBL" id="MBW4769068.1"/>
    </source>
</evidence>
<reference evidence="2 3" key="1">
    <citation type="submission" date="2021-07" db="EMBL/GenBank/DDBJ databases">
        <title>Genomic diversity and antimicrobial resistance of Prevotella spp. isolated from chronic lung disease airways.</title>
        <authorList>
            <person name="Webb K.A."/>
            <person name="Olagoke O.S."/>
            <person name="Baird T."/>
            <person name="Neill J."/>
            <person name="Pham A."/>
            <person name="Wells T.J."/>
            <person name="Ramsay K.A."/>
            <person name="Bell S.C."/>
            <person name="Sarovich D.S."/>
            <person name="Price E.P."/>
        </authorList>
    </citation>
    <scope>NUCLEOTIDE SEQUENCE [LARGE SCALE GENOMIC DNA]</scope>
    <source>
        <strain evidence="2 3">SCHI0011.S.12</strain>
    </source>
</reference>
<gene>
    <name evidence="2" type="ORF">KZO38_04755</name>
</gene>